<protein>
    <submittedName>
        <fullName evidence="1">Uncharacterized protein</fullName>
    </submittedName>
</protein>
<feature type="non-terminal residue" evidence="1">
    <location>
        <position position="1"/>
    </location>
</feature>
<comment type="caution">
    <text evidence="1">The sequence shown here is derived from an EMBL/GenBank/DDBJ whole genome shotgun (WGS) entry which is preliminary data.</text>
</comment>
<reference evidence="1" key="1">
    <citation type="journal article" date="2014" name="Front. Microbiol.">
        <title>High frequency of phylogenetically diverse reductive dehalogenase-homologous genes in deep subseafloor sedimentary metagenomes.</title>
        <authorList>
            <person name="Kawai M."/>
            <person name="Futagami T."/>
            <person name="Toyoda A."/>
            <person name="Takaki Y."/>
            <person name="Nishi S."/>
            <person name="Hori S."/>
            <person name="Arai W."/>
            <person name="Tsubouchi T."/>
            <person name="Morono Y."/>
            <person name="Uchiyama I."/>
            <person name="Ito T."/>
            <person name="Fujiyama A."/>
            <person name="Inagaki F."/>
            <person name="Takami H."/>
        </authorList>
    </citation>
    <scope>NUCLEOTIDE SEQUENCE</scope>
    <source>
        <strain evidence="1">Expedition CK06-06</strain>
    </source>
</reference>
<dbReference type="EMBL" id="BARW01010095">
    <property type="protein sequence ID" value="GAI87106.1"/>
    <property type="molecule type" value="Genomic_DNA"/>
</dbReference>
<dbReference type="AlphaFoldDB" id="X1T6V2"/>
<organism evidence="1">
    <name type="scientific">marine sediment metagenome</name>
    <dbReference type="NCBI Taxonomy" id="412755"/>
    <lineage>
        <taxon>unclassified sequences</taxon>
        <taxon>metagenomes</taxon>
        <taxon>ecological metagenomes</taxon>
    </lineage>
</organism>
<evidence type="ECO:0000313" key="1">
    <source>
        <dbReference type="EMBL" id="GAI87106.1"/>
    </source>
</evidence>
<gene>
    <name evidence="1" type="ORF">S12H4_20036</name>
</gene>
<accession>X1T6V2</accession>
<sequence>VDEQDLISSLECHLHTLYTTLELVAEMNRVFTPNMPMGFRKQSKKYQPFSFDNRDWLKAFYDLRSELTHYNTALPLRRQGKLIIEFRSNRQLELYVKGRTEIELHGVVQFLPQLLKFLDEWAMVILERLPDEGEIHVLKTSVFGEKPLFEKMPLSNFKSHFASILPNKGIDRDEE</sequence>
<name>X1T6V2_9ZZZZ</name>
<proteinExistence type="predicted"/>